<feature type="region of interest" description="Disordered" evidence="1">
    <location>
        <begin position="1"/>
        <end position="29"/>
    </location>
</feature>
<organism evidence="2 3">
    <name type="scientific">Pelobates cultripes</name>
    <name type="common">Western spadefoot toad</name>
    <dbReference type="NCBI Taxonomy" id="61616"/>
    <lineage>
        <taxon>Eukaryota</taxon>
        <taxon>Metazoa</taxon>
        <taxon>Chordata</taxon>
        <taxon>Craniata</taxon>
        <taxon>Vertebrata</taxon>
        <taxon>Euteleostomi</taxon>
        <taxon>Amphibia</taxon>
        <taxon>Batrachia</taxon>
        <taxon>Anura</taxon>
        <taxon>Pelobatoidea</taxon>
        <taxon>Pelobatidae</taxon>
        <taxon>Pelobates</taxon>
    </lineage>
</organism>
<evidence type="ECO:0000256" key="1">
    <source>
        <dbReference type="SAM" id="MobiDB-lite"/>
    </source>
</evidence>
<evidence type="ECO:0000313" key="3">
    <source>
        <dbReference type="Proteomes" id="UP001295444"/>
    </source>
</evidence>
<reference evidence="2" key="1">
    <citation type="submission" date="2022-03" db="EMBL/GenBank/DDBJ databases">
        <authorList>
            <person name="Alioto T."/>
            <person name="Alioto T."/>
            <person name="Gomez Garrido J."/>
        </authorList>
    </citation>
    <scope>NUCLEOTIDE SEQUENCE</scope>
</reference>
<sequence>MDTPTARQMWGRRHNTTHNTEAPPGLTWRGRVLTDHGSRLYVATSLRAGPLPRHCVHVVTLDSSPHFCDFASTPRNSDKHSVINRL</sequence>
<proteinExistence type="predicted"/>
<gene>
    <name evidence="2" type="ORF">PECUL_23A060557</name>
</gene>
<accession>A0AAD1RDQ2</accession>
<name>A0AAD1RDQ2_PELCU</name>
<dbReference type="EMBL" id="OW240913">
    <property type="protein sequence ID" value="CAH2248989.1"/>
    <property type="molecule type" value="Genomic_DNA"/>
</dbReference>
<keyword evidence="3" id="KW-1185">Reference proteome</keyword>
<dbReference type="Proteomes" id="UP001295444">
    <property type="component" value="Chromosome 02"/>
</dbReference>
<protein>
    <submittedName>
        <fullName evidence="2">Uncharacterized protein</fullName>
    </submittedName>
</protein>
<dbReference type="AlphaFoldDB" id="A0AAD1RDQ2"/>
<evidence type="ECO:0000313" key="2">
    <source>
        <dbReference type="EMBL" id="CAH2248989.1"/>
    </source>
</evidence>
<feature type="non-terminal residue" evidence="2">
    <location>
        <position position="86"/>
    </location>
</feature>